<reference evidence="3" key="1">
    <citation type="submission" date="2016-09" db="EMBL/GenBank/DDBJ databases">
        <authorList>
            <person name="Varghese N."/>
            <person name="Submissions S."/>
        </authorList>
    </citation>
    <scope>NUCLEOTIDE SEQUENCE [LARGE SCALE GENOMIC DNA]</scope>
    <source>
        <strain evidence="3">ANC 4422</strain>
    </source>
</reference>
<organism evidence="2 3">
    <name type="scientific">Acinetobacter boissieri</name>
    <dbReference type="NCBI Taxonomy" id="1219383"/>
    <lineage>
        <taxon>Bacteria</taxon>
        <taxon>Pseudomonadati</taxon>
        <taxon>Pseudomonadota</taxon>
        <taxon>Gammaproteobacteria</taxon>
        <taxon>Moraxellales</taxon>
        <taxon>Moraxellaceae</taxon>
        <taxon>Acinetobacter</taxon>
    </lineage>
</organism>
<proteinExistence type="predicted"/>
<dbReference type="InterPro" id="IPR043130">
    <property type="entry name" value="CDP-OH_PTrfase_TM_dom"/>
</dbReference>
<dbReference type="AlphaFoldDB" id="A0A1G6H6S7"/>
<evidence type="ECO:0000313" key="3">
    <source>
        <dbReference type="Proteomes" id="UP000242501"/>
    </source>
</evidence>
<dbReference type="RefSeq" id="WP_092747368.1">
    <property type="nucleotide sequence ID" value="NZ_FMYL01000004.1"/>
</dbReference>
<accession>A0A1G6H6S7</accession>
<keyword evidence="2" id="KW-0808">Transferase</keyword>
<gene>
    <name evidence="2" type="ORF">SAMN05421733_10457</name>
</gene>
<name>A0A1G6H6S7_9GAMM</name>
<dbReference type="Gene3D" id="1.20.120.1760">
    <property type="match status" value="1"/>
</dbReference>
<sequence length="221" mass="25053">MPSIYSYKSQFQDLLRPVVKVLYHFGVTANQITLFAAFLSILLALFVGLSSVKYVYASFLLIPLWMFLRMAFNAIDGMLAKEFAQQSALGAYLNELCDVVSDTALYACFLFLPTFNLYLLFVVIFLALVSEYAGVIASLVGIDRRYDGPMGKSDRAFLFGLLGLIVGLWPWFKDNTFYVNWVWQYAPNVILSICLVLLLVTIYNRVHNGVVLHTPKKNELK</sequence>
<keyword evidence="1" id="KW-0472">Membrane</keyword>
<feature type="transmembrane region" description="Helical" evidence="1">
    <location>
        <begin position="118"/>
        <end position="142"/>
    </location>
</feature>
<feature type="transmembrane region" description="Helical" evidence="1">
    <location>
        <begin position="21"/>
        <end position="48"/>
    </location>
</feature>
<dbReference type="EMBL" id="FMYL01000004">
    <property type="protein sequence ID" value="SDB89818.1"/>
    <property type="molecule type" value="Genomic_DNA"/>
</dbReference>
<dbReference type="GO" id="GO:0016020">
    <property type="term" value="C:membrane"/>
    <property type="evidence" value="ECO:0007669"/>
    <property type="project" value="InterPro"/>
</dbReference>
<dbReference type="GO" id="GO:0016780">
    <property type="term" value="F:phosphotransferase activity, for other substituted phosphate groups"/>
    <property type="evidence" value="ECO:0007669"/>
    <property type="project" value="InterPro"/>
</dbReference>
<keyword evidence="1" id="KW-1133">Transmembrane helix</keyword>
<feature type="transmembrane region" description="Helical" evidence="1">
    <location>
        <begin position="54"/>
        <end position="72"/>
    </location>
</feature>
<keyword evidence="1" id="KW-0812">Transmembrane</keyword>
<dbReference type="Pfam" id="PF01066">
    <property type="entry name" value="CDP-OH_P_transf"/>
    <property type="match status" value="1"/>
</dbReference>
<dbReference type="Proteomes" id="UP000242501">
    <property type="component" value="Unassembled WGS sequence"/>
</dbReference>
<feature type="transmembrane region" description="Helical" evidence="1">
    <location>
        <begin position="184"/>
        <end position="203"/>
    </location>
</feature>
<dbReference type="InterPro" id="IPR000462">
    <property type="entry name" value="CDP-OH_P_trans"/>
</dbReference>
<keyword evidence="3" id="KW-1185">Reference proteome</keyword>
<evidence type="ECO:0000256" key="1">
    <source>
        <dbReference type="SAM" id="Phobius"/>
    </source>
</evidence>
<dbReference type="GO" id="GO:0008654">
    <property type="term" value="P:phospholipid biosynthetic process"/>
    <property type="evidence" value="ECO:0007669"/>
    <property type="project" value="InterPro"/>
</dbReference>
<protein>
    <submittedName>
        <fullName evidence="2">CDP-diacylglycerol--glycerol-3-phosphate 3-phosphatidyltransferase</fullName>
    </submittedName>
</protein>
<feature type="transmembrane region" description="Helical" evidence="1">
    <location>
        <begin position="154"/>
        <end position="172"/>
    </location>
</feature>
<evidence type="ECO:0000313" key="2">
    <source>
        <dbReference type="EMBL" id="SDB89818.1"/>
    </source>
</evidence>
<dbReference type="STRING" id="1219383.SAMN05421733_10457"/>
<dbReference type="OrthoDB" id="1034332at2"/>